<dbReference type="Proteomes" id="UP001234989">
    <property type="component" value="Chromosome 6"/>
</dbReference>
<dbReference type="Pfam" id="PF05495">
    <property type="entry name" value="zf-CHY"/>
    <property type="match status" value="1"/>
</dbReference>
<evidence type="ECO:0000256" key="5">
    <source>
        <dbReference type="SAM" id="MobiDB-lite"/>
    </source>
</evidence>
<dbReference type="Gene3D" id="2.20.28.10">
    <property type="match status" value="1"/>
</dbReference>
<keyword evidence="2 4" id="KW-0863">Zinc-finger</keyword>
<evidence type="ECO:0000259" key="7">
    <source>
        <dbReference type="PROSITE" id="PS51266"/>
    </source>
</evidence>
<dbReference type="AlphaFoldDB" id="A0AAF0RBI6"/>
<dbReference type="SMART" id="SM00184">
    <property type="entry name" value="RING"/>
    <property type="match status" value="1"/>
</dbReference>
<dbReference type="SUPFAM" id="SSF161219">
    <property type="entry name" value="CHY zinc finger-like"/>
    <property type="match status" value="1"/>
</dbReference>
<dbReference type="Pfam" id="PF14599">
    <property type="entry name" value="zinc_ribbon_6"/>
    <property type="match status" value="1"/>
</dbReference>
<gene>
    <name evidence="8" type="ORF">MTR67_029655</name>
</gene>
<dbReference type="EMBL" id="CP133617">
    <property type="protein sequence ID" value="WMV36270.1"/>
    <property type="molecule type" value="Genomic_DNA"/>
</dbReference>
<dbReference type="InterPro" id="IPR001841">
    <property type="entry name" value="Znf_RING"/>
</dbReference>
<dbReference type="GO" id="GO:0008270">
    <property type="term" value="F:zinc ion binding"/>
    <property type="evidence" value="ECO:0007669"/>
    <property type="project" value="UniProtKB-KW"/>
</dbReference>
<dbReference type="Pfam" id="PF13639">
    <property type="entry name" value="zf-RING_2"/>
    <property type="match status" value="1"/>
</dbReference>
<keyword evidence="1" id="KW-0479">Metal-binding</keyword>
<dbReference type="CDD" id="cd16464">
    <property type="entry name" value="RING-H2_Pirh2-like"/>
    <property type="match status" value="1"/>
</dbReference>
<name>A0AAF0RBI6_SOLVR</name>
<dbReference type="GO" id="GO:0006511">
    <property type="term" value="P:ubiquitin-dependent protein catabolic process"/>
    <property type="evidence" value="ECO:0007669"/>
    <property type="project" value="TreeGrafter"/>
</dbReference>
<keyword evidence="3" id="KW-0862">Zinc</keyword>
<evidence type="ECO:0000256" key="3">
    <source>
        <dbReference type="ARBA" id="ARBA00022833"/>
    </source>
</evidence>
<protein>
    <submittedName>
        <fullName evidence="8">Uncharacterized protein</fullName>
    </submittedName>
</protein>
<evidence type="ECO:0000256" key="2">
    <source>
        <dbReference type="ARBA" id="ARBA00022771"/>
    </source>
</evidence>
<feature type="domain" description="CHY-type" evidence="7">
    <location>
        <begin position="27"/>
        <end position="102"/>
    </location>
</feature>
<dbReference type="SUPFAM" id="SSF57850">
    <property type="entry name" value="RING/U-box"/>
    <property type="match status" value="1"/>
</dbReference>
<dbReference type="InterPro" id="IPR008913">
    <property type="entry name" value="Znf_CHY"/>
</dbReference>
<dbReference type="GO" id="GO:0005634">
    <property type="term" value="C:nucleus"/>
    <property type="evidence" value="ECO:0007669"/>
    <property type="project" value="TreeGrafter"/>
</dbReference>
<proteinExistence type="predicted"/>
<dbReference type="GO" id="GO:0061630">
    <property type="term" value="F:ubiquitin protein ligase activity"/>
    <property type="evidence" value="ECO:0007669"/>
    <property type="project" value="TreeGrafter"/>
</dbReference>
<reference evidence="8" key="1">
    <citation type="submission" date="2023-08" db="EMBL/GenBank/DDBJ databases">
        <title>A de novo genome assembly of Solanum verrucosum Schlechtendal, a Mexican diploid species geographically isolated from the other diploid A-genome species in potato relatives.</title>
        <authorList>
            <person name="Hosaka K."/>
        </authorList>
    </citation>
    <scope>NUCLEOTIDE SEQUENCE</scope>
    <source>
        <tissue evidence="8">Young leaves</tissue>
    </source>
</reference>
<feature type="domain" description="RING-type" evidence="6">
    <location>
        <begin position="218"/>
        <end position="261"/>
    </location>
</feature>
<dbReference type="PROSITE" id="PS51266">
    <property type="entry name" value="ZF_CHY"/>
    <property type="match status" value="1"/>
</dbReference>
<dbReference type="PANTHER" id="PTHR21319:SF12">
    <property type="entry name" value="ZINC FINGER (C3HC4-TYPE RING FINGER) FAMILY PROTEIN"/>
    <property type="match status" value="1"/>
</dbReference>
<evidence type="ECO:0000259" key="6">
    <source>
        <dbReference type="PROSITE" id="PS50089"/>
    </source>
</evidence>
<organism evidence="8 9">
    <name type="scientific">Solanum verrucosum</name>
    <dbReference type="NCBI Taxonomy" id="315347"/>
    <lineage>
        <taxon>Eukaryota</taxon>
        <taxon>Viridiplantae</taxon>
        <taxon>Streptophyta</taxon>
        <taxon>Embryophyta</taxon>
        <taxon>Tracheophyta</taxon>
        <taxon>Spermatophyta</taxon>
        <taxon>Magnoliopsida</taxon>
        <taxon>eudicotyledons</taxon>
        <taxon>Gunneridae</taxon>
        <taxon>Pentapetalae</taxon>
        <taxon>asterids</taxon>
        <taxon>lamiids</taxon>
        <taxon>Solanales</taxon>
        <taxon>Solanaceae</taxon>
        <taxon>Solanoideae</taxon>
        <taxon>Solaneae</taxon>
        <taxon>Solanum</taxon>
    </lineage>
</organism>
<evidence type="ECO:0000256" key="4">
    <source>
        <dbReference type="PROSITE-ProRule" id="PRU00601"/>
    </source>
</evidence>
<keyword evidence="9" id="KW-1185">Reference proteome</keyword>
<sequence length="331" mass="38380">MEEDGDNFVVDQPPPPPTEKELHRQDVGKLLYGCDHYRRRCKLRAPCCNEIFTCRHCHNEAKNALTNPKERHELVRHNVKQVRVKLILLISSDDKIVHEYSELLWGLMLDLIFCYRLFVLYATLNNRLLRSVQSVESNLGSTIVKFVDFTMTIEQRGSFTVMTVEFAGSVVEKTSSTARSVKYFSFSYFRDVFATGSCYSVELRDNHLCVENSMKNHCPICYEFLFDSVKGTTIMKCGHTMHMECYTEMIHQNQYRCPICSKSVLNMSGTWQRLDMEIEATAMPEEYRYEVPILCNDCNSTGKAFFHILGHKCKHCNSYNTRMIGTCEDPQ</sequence>
<dbReference type="InterPro" id="IPR039512">
    <property type="entry name" value="RCHY1_zinc-ribbon"/>
</dbReference>
<dbReference type="PROSITE" id="PS50089">
    <property type="entry name" value="ZF_RING_2"/>
    <property type="match status" value="1"/>
</dbReference>
<evidence type="ECO:0000256" key="1">
    <source>
        <dbReference type="ARBA" id="ARBA00022723"/>
    </source>
</evidence>
<dbReference type="Gene3D" id="3.30.40.10">
    <property type="entry name" value="Zinc/RING finger domain, C3HC4 (zinc finger)"/>
    <property type="match status" value="1"/>
</dbReference>
<dbReference type="InterPro" id="IPR037274">
    <property type="entry name" value="Znf_CHY_sf"/>
</dbReference>
<evidence type="ECO:0000313" key="9">
    <source>
        <dbReference type="Proteomes" id="UP001234989"/>
    </source>
</evidence>
<dbReference type="GO" id="GO:0016567">
    <property type="term" value="P:protein ubiquitination"/>
    <property type="evidence" value="ECO:0007669"/>
    <property type="project" value="TreeGrafter"/>
</dbReference>
<evidence type="ECO:0000313" key="8">
    <source>
        <dbReference type="EMBL" id="WMV36270.1"/>
    </source>
</evidence>
<dbReference type="InterPro" id="IPR013083">
    <property type="entry name" value="Znf_RING/FYVE/PHD"/>
</dbReference>
<dbReference type="PANTHER" id="PTHR21319">
    <property type="entry name" value="RING FINGER AND CHY ZINC FINGER DOMAIN-CONTAINING PROTEIN 1"/>
    <property type="match status" value="1"/>
</dbReference>
<feature type="region of interest" description="Disordered" evidence="5">
    <location>
        <begin position="1"/>
        <end position="22"/>
    </location>
</feature>
<accession>A0AAF0RBI6</accession>